<dbReference type="OrthoDB" id="2384350at2759"/>
<evidence type="ECO:0000313" key="6">
    <source>
        <dbReference type="EMBL" id="NXC20807.1"/>
    </source>
</evidence>
<feature type="domain" description="PHD-type" evidence="5">
    <location>
        <begin position="72"/>
        <end position="194"/>
    </location>
</feature>
<comment type="caution">
    <text evidence="6">The sequence shown here is derived from an EMBL/GenBank/DDBJ whole genome shotgun (WGS) entry which is preliminary data.</text>
</comment>
<evidence type="ECO:0000259" key="5">
    <source>
        <dbReference type="PROSITE" id="PS51805"/>
    </source>
</evidence>
<sequence>SKADLEESINEHELEPSPPKGKRRGRKGKPRKTNLKGQSEDTRSTSSHGTDEIESSSYRDRSPHRSSPSDTKPKCGFCHAGEEENEARGKLHIFNAKKAAAHYKCMLFSSGTVQLTTTSRAEFGDFDIKTVLQEIKRGKRMVCICKEILVLIGIFSKSPHCFFYCARLYCKNHSGNDERDEEDEERESKSRGKSGTDHNDIPQQQLNGN</sequence>
<proteinExistence type="predicted"/>
<feature type="region of interest" description="Disordered" evidence="4">
    <location>
        <begin position="1"/>
        <end position="77"/>
    </location>
</feature>
<reference evidence="6" key="1">
    <citation type="submission" date="2019-09" db="EMBL/GenBank/DDBJ databases">
        <title>Bird 10,000 Genomes (B10K) Project - Family phase.</title>
        <authorList>
            <person name="Zhang G."/>
        </authorList>
    </citation>
    <scope>NUCLEOTIDE SEQUENCE</scope>
    <source>
        <strain evidence="6">B10K-CU-031-40</strain>
    </source>
</reference>
<dbReference type="Proteomes" id="UP000621168">
    <property type="component" value="Unassembled WGS sequence"/>
</dbReference>
<keyword evidence="1" id="KW-0479">Metal-binding</keyword>
<evidence type="ECO:0000313" key="7">
    <source>
        <dbReference type="Proteomes" id="UP000621168"/>
    </source>
</evidence>
<accession>A0A851LYE7</accession>
<evidence type="ECO:0000256" key="2">
    <source>
        <dbReference type="ARBA" id="ARBA00022771"/>
    </source>
</evidence>
<dbReference type="AlphaFoldDB" id="A0A851LYE7"/>
<evidence type="ECO:0000256" key="1">
    <source>
        <dbReference type="ARBA" id="ARBA00022723"/>
    </source>
</evidence>
<dbReference type="InterPro" id="IPR051188">
    <property type="entry name" value="PHD-type_Zinc_Finger"/>
</dbReference>
<organism evidence="6 7">
    <name type="scientific">Corythaeola cristata</name>
    <name type="common">Great blue turaco</name>
    <dbReference type="NCBI Taxonomy" id="103954"/>
    <lineage>
        <taxon>Eukaryota</taxon>
        <taxon>Metazoa</taxon>
        <taxon>Chordata</taxon>
        <taxon>Craniata</taxon>
        <taxon>Vertebrata</taxon>
        <taxon>Euteleostomi</taxon>
        <taxon>Archelosauria</taxon>
        <taxon>Archosauria</taxon>
        <taxon>Dinosauria</taxon>
        <taxon>Saurischia</taxon>
        <taxon>Theropoda</taxon>
        <taxon>Coelurosauria</taxon>
        <taxon>Aves</taxon>
        <taxon>Neognathae</taxon>
        <taxon>Neoaves</taxon>
        <taxon>Otidimorphae</taxon>
        <taxon>Musophagiformes</taxon>
        <taxon>Musophagidae</taxon>
        <taxon>Corythaeola</taxon>
    </lineage>
</organism>
<dbReference type="PROSITE" id="PS51805">
    <property type="entry name" value="EPHD"/>
    <property type="match status" value="1"/>
</dbReference>
<feature type="non-terminal residue" evidence="6">
    <location>
        <position position="1"/>
    </location>
</feature>
<feature type="compositionally biased region" description="Basic and acidic residues" evidence="4">
    <location>
        <begin position="186"/>
        <end position="200"/>
    </location>
</feature>
<dbReference type="EMBL" id="WBMX01007599">
    <property type="protein sequence ID" value="NXC20807.1"/>
    <property type="molecule type" value="Genomic_DNA"/>
</dbReference>
<dbReference type="InterPro" id="IPR034732">
    <property type="entry name" value="EPHD"/>
</dbReference>
<dbReference type="PANTHER" id="PTHR12420:SF15">
    <property type="entry name" value="PHD FINGER PROTEIN 6"/>
    <property type="match status" value="1"/>
</dbReference>
<dbReference type="GO" id="GO:0008270">
    <property type="term" value="F:zinc ion binding"/>
    <property type="evidence" value="ECO:0007669"/>
    <property type="project" value="UniProtKB-KW"/>
</dbReference>
<dbReference type="GO" id="GO:0042826">
    <property type="term" value="F:histone deacetylase binding"/>
    <property type="evidence" value="ECO:0007669"/>
    <property type="project" value="TreeGrafter"/>
</dbReference>
<feature type="region of interest" description="Disordered" evidence="4">
    <location>
        <begin position="175"/>
        <end position="209"/>
    </location>
</feature>
<feature type="compositionally biased region" description="Basic residues" evidence="4">
    <location>
        <begin position="20"/>
        <end position="34"/>
    </location>
</feature>
<name>A0A851LYE7_CORCR</name>
<dbReference type="GO" id="GO:0005634">
    <property type="term" value="C:nucleus"/>
    <property type="evidence" value="ECO:0007669"/>
    <property type="project" value="TreeGrafter"/>
</dbReference>
<keyword evidence="2" id="KW-0863">Zinc-finger</keyword>
<evidence type="ECO:0000256" key="3">
    <source>
        <dbReference type="ARBA" id="ARBA00022833"/>
    </source>
</evidence>
<dbReference type="GO" id="GO:0042393">
    <property type="term" value="F:histone binding"/>
    <property type="evidence" value="ECO:0007669"/>
    <property type="project" value="TreeGrafter"/>
</dbReference>
<keyword evidence="3" id="KW-0862">Zinc</keyword>
<dbReference type="InterPro" id="IPR013083">
    <property type="entry name" value="Znf_RING/FYVE/PHD"/>
</dbReference>
<feature type="non-terminal residue" evidence="6">
    <location>
        <position position="209"/>
    </location>
</feature>
<dbReference type="Gene3D" id="3.30.40.10">
    <property type="entry name" value="Zinc/RING finger domain, C3HC4 (zinc finger)"/>
    <property type="match status" value="1"/>
</dbReference>
<keyword evidence="7" id="KW-1185">Reference proteome</keyword>
<gene>
    <name evidence="6" type="primary">Phf6</name>
    <name evidence="6" type="ORF">CORCRI_R11934</name>
</gene>
<feature type="compositionally biased region" description="Basic and acidic residues" evidence="4">
    <location>
        <begin position="1"/>
        <end position="15"/>
    </location>
</feature>
<dbReference type="PANTHER" id="PTHR12420">
    <property type="entry name" value="PHD FINGER PROTEIN"/>
    <property type="match status" value="1"/>
</dbReference>
<evidence type="ECO:0000256" key="4">
    <source>
        <dbReference type="SAM" id="MobiDB-lite"/>
    </source>
</evidence>
<protein>
    <submittedName>
        <fullName evidence="6">PHF6 protein</fullName>
    </submittedName>
</protein>